<dbReference type="GO" id="GO:0009244">
    <property type="term" value="P:lipopolysaccharide core region biosynthetic process"/>
    <property type="evidence" value="ECO:0007669"/>
    <property type="project" value="UniProtKB-UniRule"/>
</dbReference>
<dbReference type="EC" id="2.4.99.12" evidence="2 9"/>
<feature type="site" description="Transition state stabilizer" evidence="8">
    <location>
        <position position="212"/>
    </location>
</feature>
<evidence type="ECO:0000256" key="3">
    <source>
        <dbReference type="ARBA" id="ARBA00019077"/>
    </source>
</evidence>
<accession>A0A7C2XAL2</accession>
<keyword evidence="4 9" id="KW-0808">Transferase</keyword>
<dbReference type="Gene3D" id="3.40.50.2000">
    <property type="entry name" value="Glycogen Phosphorylase B"/>
    <property type="match status" value="1"/>
</dbReference>
<evidence type="ECO:0000256" key="1">
    <source>
        <dbReference type="ARBA" id="ARBA00004713"/>
    </source>
</evidence>
<keyword evidence="9" id="KW-1133">Transmembrane helix</keyword>
<evidence type="ECO:0000256" key="4">
    <source>
        <dbReference type="ARBA" id="ARBA00022679"/>
    </source>
</evidence>
<keyword evidence="9" id="KW-1003">Cell membrane</keyword>
<feature type="transmembrane region" description="Helical" evidence="9">
    <location>
        <begin position="6"/>
        <end position="26"/>
    </location>
</feature>
<dbReference type="GO" id="GO:0043842">
    <property type="term" value="F:Kdo transferase activity"/>
    <property type="evidence" value="ECO:0007669"/>
    <property type="project" value="UniProtKB-EC"/>
</dbReference>
<evidence type="ECO:0000256" key="8">
    <source>
        <dbReference type="PIRSR" id="PIRSR639901-2"/>
    </source>
</evidence>
<comment type="function">
    <text evidence="9">Involved in lipopolysaccharide (LPS) biosynthesis. Catalyzes the transfer of 3-deoxy-D-manno-octulosonate (Kdo) residue(s) from CMP-Kdo to lipid IV(A), the tetraacyldisaccharide-1,4'-bisphosphate precursor of lipid A.</text>
</comment>
<comment type="pathway">
    <text evidence="1 9">Bacterial outer membrane biogenesis; LPS core biosynthesis.</text>
</comment>
<evidence type="ECO:0000256" key="9">
    <source>
        <dbReference type="RuleBase" id="RU365103"/>
    </source>
</evidence>
<keyword evidence="9" id="KW-0812">Transmembrane</keyword>
<feature type="active site" description="Proton acceptor" evidence="7">
    <location>
        <position position="62"/>
    </location>
</feature>
<evidence type="ECO:0000259" key="10">
    <source>
        <dbReference type="Pfam" id="PF04413"/>
    </source>
</evidence>
<evidence type="ECO:0000256" key="7">
    <source>
        <dbReference type="PIRSR" id="PIRSR639901-1"/>
    </source>
</evidence>
<reference evidence="11" key="1">
    <citation type="journal article" date="2020" name="mSystems">
        <title>Genome- and Community-Level Interaction Insights into Carbon Utilization and Element Cycling Functions of Hydrothermarchaeota in Hydrothermal Sediment.</title>
        <authorList>
            <person name="Zhou Z."/>
            <person name="Liu Y."/>
            <person name="Xu W."/>
            <person name="Pan J."/>
            <person name="Luo Z.H."/>
            <person name="Li M."/>
        </authorList>
    </citation>
    <scope>NUCLEOTIDE SEQUENCE [LARGE SCALE GENOMIC DNA]</scope>
    <source>
        <strain evidence="11">SpSt-1224</strain>
    </source>
</reference>
<organism evidence="11">
    <name type="scientific">Desulfurivibrio alkaliphilus</name>
    <dbReference type="NCBI Taxonomy" id="427923"/>
    <lineage>
        <taxon>Bacteria</taxon>
        <taxon>Pseudomonadati</taxon>
        <taxon>Thermodesulfobacteriota</taxon>
        <taxon>Desulfobulbia</taxon>
        <taxon>Desulfobulbales</taxon>
        <taxon>Desulfobulbaceae</taxon>
        <taxon>Desulfurivibrio</taxon>
    </lineage>
</organism>
<keyword evidence="9" id="KW-0472">Membrane</keyword>
<dbReference type="InterPro" id="IPR007507">
    <property type="entry name" value="Glycos_transf_N"/>
</dbReference>
<dbReference type="AlphaFoldDB" id="A0A7C2XAL2"/>
<gene>
    <name evidence="11" type="ORF">ENN98_06450</name>
</gene>
<evidence type="ECO:0000256" key="2">
    <source>
        <dbReference type="ARBA" id="ARBA00012621"/>
    </source>
</evidence>
<evidence type="ECO:0000256" key="6">
    <source>
        <dbReference type="ARBA" id="ARBA00049183"/>
    </source>
</evidence>
<comment type="caution">
    <text evidence="11">The sequence shown here is derived from an EMBL/GenBank/DDBJ whole genome shotgun (WGS) entry which is preliminary data.</text>
</comment>
<name>A0A7C2XAL2_9BACT</name>
<comment type="similarity">
    <text evidence="9">Belongs to the glycosyltransferase group 1 family.</text>
</comment>
<comment type="subcellular location">
    <subcellularLocation>
        <location evidence="9">Cell membrane</location>
    </subcellularLocation>
</comment>
<dbReference type="PANTHER" id="PTHR42755">
    <property type="entry name" value="3-DEOXY-MANNO-OCTULOSONATE CYTIDYLYLTRANSFERASE"/>
    <property type="match status" value="1"/>
</dbReference>
<dbReference type="GO" id="GO:0005886">
    <property type="term" value="C:plasma membrane"/>
    <property type="evidence" value="ECO:0007669"/>
    <property type="project" value="UniProtKB-SubCell"/>
</dbReference>
<dbReference type="SUPFAM" id="SSF53756">
    <property type="entry name" value="UDP-Glycosyltransferase/glycogen phosphorylase"/>
    <property type="match status" value="1"/>
</dbReference>
<evidence type="ECO:0000256" key="5">
    <source>
        <dbReference type="ARBA" id="ARBA00031445"/>
    </source>
</evidence>
<sequence length="459" mass="51431">MSYFVYQIIAWTIFLIVFPFFLIYSLGGGRQELRQRLGLYHTTPRGPGSQPRIWLHAASVGEVQVARALVQELDRQLPGADIWVSTLTRHGLQVCREQMPDRVRCLFAPLDLAGICSRVMRNIGPDLYVCLETELWPEIIRQAARQQAGPALLNARLSERSLRRYRRWPVAPLILATISRFRVIAAIGEDDARRYRELGAEPATVIICGNAKYDLPPAAGQTWSAPATRADQEVELTSLRSGLGIGPEQPVLVCGSTHHGEEELLLTAWRKLKRNLPGLVWVIAPRHLRRLPEIEAMFRGKNLEYWRLSELSNGADPDGATRPEKQRATVILVDQMGKLAELYAVADYVFCGGSLVRRGGHNLLEAAAHGKPVLFGPHMEDFREDAELLRQGGGGFLVRDEEDLCQRIMAFHTRPAEYHRAAEQAGGIARRLRGSARQQVEIIKQLIGQKVGKNNSRGQ</sequence>
<comment type="catalytic activity">
    <reaction evidence="6 9">
        <text>lipid IVA (E. coli) + CMP-3-deoxy-beta-D-manno-octulosonate = alpha-Kdo-(2-&gt;6)-lipid IVA (E. coli) + CMP + H(+)</text>
        <dbReference type="Rhea" id="RHEA:28066"/>
        <dbReference type="ChEBI" id="CHEBI:15378"/>
        <dbReference type="ChEBI" id="CHEBI:58603"/>
        <dbReference type="ChEBI" id="CHEBI:60364"/>
        <dbReference type="ChEBI" id="CHEBI:60377"/>
        <dbReference type="ChEBI" id="CHEBI:85987"/>
        <dbReference type="EC" id="2.4.99.12"/>
    </reaction>
</comment>
<dbReference type="Gene3D" id="3.40.50.11720">
    <property type="entry name" value="3-Deoxy-D-manno-octulosonic-acid transferase, N-terminal domain"/>
    <property type="match status" value="1"/>
</dbReference>
<dbReference type="InterPro" id="IPR038107">
    <property type="entry name" value="Glycos_transf_N_sf"/>
</dbReference>
<dbReference type="EMBL" id="DSDS01000143">
    <property type="protein sequence ID" value="HET98317.1"/>
    <property type="molecule type" value="Genomic_DNA"/>
</dbReference>
<dbReference type="Proteomes" id="UP000885986">
    <property type="component" value="Unassembled WGS sequence"/>
</dbReference>
<feature type="site" description="Transition state stabilizer" evidence="8">
    <location>
        <position position="132"/>
    </location>
</feature>
<keyword evidence="9" id="KW-0448">Lipopolysaccharide biosynthesis</keyword>
<dbReference type="Pfam" id="PF04413">
    <property type="entry name" value="Glycos_transf_N"/>
    <property type="match status" value="1"/>
</dbReference>
<evidence type="ECO:0000313" key="11">
    <source>
        <dbReference type="EMBL" id="HET98317.1"/>
    </source>
</evidence>
<dbReference type="GO" id="GO:0009245">
    <property type="term" value="P:lipid A biosynthetic process"/>
    <property type="evidence" value="ECO:0007669"/>
    <property type="project" value="TreeGrafter"/>
</dbReference>
<dbReference type="UniPathway" id="UPA00958"/>
<protein>
    <recommendedName>
        <fullName evidence="3 9">3-deoxy-D-manno-octulosonic acid transferase</fullName>
        <shortName evidence="9">Kdo transferase</shortName>
        <ecNumber evidence="2 9">2.4.99.12</ecNumber>
    </recommendedName>
    <alternativeName>
        <fullName evidence="5 9">Lipid IV(A) 3-deoxy-D-manno-octulosonic acid transferase</fullName>
    </alternativeName>
</protein>
<dbReference type="InterPro" id="IPR039901">
    <property type="entry name" value="Kdotransferase"/>
</dbReference>
<feature type="domain" description="3-deoxy-D-manno-octulosonic-acid transferase N-terminal" evidence="10">
    <location>
        <begin position="32"/>
        <end position="214"/>
    </location>
</feature>
<proteinExistence type="inferred from homology"/>
<dbReference type="PANTHER" id="PTHR42755:SF1">
    <property type="entry name" value="3-DEOXY-D-MANNO-OCTULOSONIC ACID TRANSFERASE, MITOCHONDRIAL-RELATED"/>
    <property type="match status" value="1"/>
</dbReference>